<dbReference type="InterPro" id="IPR052159">
    <property type="entry name" value="Competence_DNA_uptake"/>
</dbReference>
<proteinExistence type="predicted"/>
<evidence type="ECO:0000313" key="4">
    <source>
        <dbReference type="Proteomes" id="UP000178425"/>
    </source>
</evidence>
<dbReference type="SUPFAM" id="SSF56281">
    <property type="entry name" value="Metallo-hydrolase/oxidoreductase"/>
    <property type="match status" value="1"/>
</dbReference>
<evidence type="ECO:0000259" key="2">
    <source>
        <dbReference type="SMART" id="SM00849"/>
    </source>
</evidence>
<feature type="domain" description="Metallo-beta-lactamase" evidence="2">
    <location>
        <begin position="49"/>
        <end position="247"/>
    </location>
</feature>
<feature type="transmembrane region" description="Helical" evidence="1">
    <location>
        <begin position="12"/>
        <end position="33"/>
    </location>
</feature>
<dbReference type="CDD" id="cd07731">
    <property type="entry name" value="ComA-like_MBL-fold"/>
    <property type="match status" value="1"/>
</dbReference>
<keyword evidence="1" id="KW-1133">Transmembrane helix</keyword>
<reference evidence="3 4" key="1">
    <citation type="journal article" date="2016" name="Nat. Commun.">
        <title>Thousands of microbial genomes shed light on interconnected biogeochemical processes in an aquifer system.</title>
        <authorList>
            <person name="Anantharaman K."/>
            <person name="Brown C.T."/>
            <person name="Hug L.A."/>
            <person name="Sharon I."/>
            <person name="Castelle C.J."/>
            <person name="Probst A.J."/>
            <person name="Thomas B.C."/>
            <person name="Singh A."/>
            <person name="Wilkins M.J."/>
            <person name="Karaoz U."/>
            <person name="Brodie E.L."/>
            <person name="Williams K.H."/>
            <person name="Hubbard S.S."/>
            <person name="Banfield J.F."/>
        </authorList>
    </citation>
    <scope>NUCLEOTIDE SEQUENCE [LARGE SCALE GENOMIC DNA]</scope>
</reference>
<accession>A0A1F5WUT7</accession>
<dbReference type="PANTHER" id="PTHR30619:SF1">
    <property type="entry name" value="RECOMBINATION PROTEIN 2"/>
    <property type="match status" value="1"/>
</dbReference>
<gene>
    <name evidence="3" type="ORF">A2W54_01610</name>
</gene>
<dbReference type="SMART" id="SM00849">
    <property type="entry name" value="Lactamase_B"/>
    <property type="match status" value="1"/>
</dbReference>
<dbReference type="InterPro" id="IPR035681">
    <property type="entry name" value="ComA-like_MBL"/>
</dbReference>
<dbReference type="Pfam" id="PF00753">
    <property type="entry name" value="Lactamase_B"/>
    <property type="match status" value="1"/>
</dbReference>
<dbReference type="PANTHER" id="PTHR30619">
    <property type="entry name" value="DNA INTERNALIZATION/COMPETENCE PROTEIN COMEC/REC2"/>
    <property type="match status" value="1"/>
</dbReference>
<sequence>MSKIIDIHGKKIVAGITVFLFGMNFIIWSWVFASSLAPDLAVYFFNVGQGDSIFIASKDGTQILIDGGPNSRVLGELAKAMPYYDDSIDLVVLSHPHADHLSGLIDVLKRYKVGKVVESGVIYRTPERDAFEEIASQKNIQRIDIEHPSIITFGGVTLKILYPNVSFENKTVKNVNETSLVILLEFEGKKILFTGDAGKATEDKLLAEGVLEDVDVLKVGHQGSKFSSSANFLNKILPEYAVIEVGKNSYGHPTEEALSRLATVGAKIFRTDRDGTVTLEIRNGELIWK</sequence>
<keyword evidence="1" id="KW-0812">Transmembrane</keyword>
<dbReference type="EMBL" id="MFHI01000005">
    <property type="protein sequence ID" value="OGF79409.1"/>
    <property type="molecule type" value="Genomic_DNA"/>
</dbReference>
<protein>
    <recommendedName>
        <fullName evidence="2">Metallo-beta-lactamase domain-containing protein</fullName>
    </recommendedName>
</protein>
<dbReference type="Gene3D" id="3.60.15.10">
    <property type="entry name" value="Ribonuclease Z/Hydroxyacylglutathione hydrolase-like"/>
    <property type="match status" value="1"/>
</dbReference>
<name>A0A1F5WUT7_9BACT</name>
<dbReference type="AlphaFoldDB" id="A0A1F5WUT7"/>
<evidence type="ECO:0000313" key="3">
    <source>
        <dbReference type="EMBL" id="OGF79409.1"/>
    </source>
</evidence>
<comment type="caution">
    <text evidence="3">The sequence shown here is derived from an EMBL/GenBank/DDBJ whole genome shotgun (WGS) entry which is preliminary data.</text>
</comment>
<dbReference type="InterPro" id="IPR001279">
    <property type="entry name" value="Metallo-B-lactamas"/>
</dbReference>
<keyword evidence="1" id="KW-0472">Membrane</keyword>
<evidence type="ECO:0000256" key="1">
    <source>
        <dbReference type="SAM" id="Phobius"/>
    </source>
</evidence>
<organism evidence="3 4">
    <name type="scientific">Candidatus Giovannonibacteria bacterium RIFCSPHIGHO2_02_43_13</name>
    <dbReference type="NCBI Taxonomy" id="1798330"/>
    <lineage>
        <taxon>Bacteria</taxon>
        <taxon>Candidatus Giovannoniibacteriota</taxon>
    </lineage>
</organism>
<dbReference type="Proteomes" id="UP000178425">
    <property type="component" value="Unassembled WGS sequence"/>
</dbReference>
<dbReference type="InterPro" id="IPR036866">
    <property type="entry name" value="RibonucZ/Hydroxyglut_hydro"/>
</dbReference>